<accession>A0A5N6K0V4</accession>
<protein>
    <submittedName>
        <fullName evidence="2">Uncharacterized protein</fullName>
    </submittedName>
</protein>
<keyword evidence="3" id="KW-1185">Reference proteome</keyword>
<feature type="region of interest" description="Disordered" evidence="1">
    <location>
        <begin position="148"/>
        <end position="175"/>
    </location>
</feature>
<organism evidence="2 3">
    <name type="scientific">Monilinia laxa</name>
    <name type="common">Brown rot fungus</name>
    <name type="synonym">Sclerotinia laxa</name>
    <dbReference type="NCBI Taxonomy" id="61186"/>
    <lineage>
        <taxon>Eukaryota</taxon>
        <taxon>Fungi</taxon>
        <taxon>Dikarya</taxon>
        <taxon>Ascomycota</taxon>
        <taxon>Pezizomycotina</taxon>
        <taxon>Leotiomycetes</taxon>
        <taxon>Helotiales</taxon>
        <taxon>Sclerotiniaceae</taxon>
        <taxon>Monilinia</taxon>
    </lineage>
</organism>
<name>A0A5N6K0V4_MONLA</name>
<feature type="compositionally biased region" description="Polar residues" evidence="1">
    <location>
        <begin position="436"/>
        <end position="449"/>
    </location>
</feature>
<gene>
    <name evidence="2" type="ORF">EYC80_008590</name>
</gene>
<feature type="compositionally biased region" description="Polar residues" evidence="1">
    <location>
        <begin position="151"/>
        <end position="175"/>
    </location>
</feature>
<evidence type="ECO:0000313" key="2">
    <source>
        <dbReference type="EMBL" id="KAB8295765.1"/>
    </source>
</evidence>
<feature type="compositionally biased region" description="Polar residues" evidence="1">
    <location>
        <begin position="93"/>
        <end position="108"/>
    </location>
</feature>
<feature type="compositionally biased region" description="Polar residues" evidence="1">
    <location>
        <begin position="250"/>
        <end position="259"/>
    </location>
</feature>
<feature type="compositionally biased region" description="Low complexity" evidence="1">
    <location>
        <begin position="32"/>
        <end position="44"/>
    </location>
</feature>
<feature type="region of interest" description="Disordered" evidence="1">
    <location>
        <begin position="191"/>
        <end position="275"/>
    </location>
</feature>
<dbReference type="OrthoDB" id="3524371at2759"/>
<evidence type="ECO:0000313" key="3">
    <source>
        <dbReference type="Proteomes" id="UP000326757"/>
    </source>
</evidence>
<comment type="caution">
    <text evidence="2">The sequence shown here is derived from an EMBL/GenBank/DDBJ whole genome shotgun (WGS) entry which is preliminary data.</text>
</comment>
<feature type="region of interest" description="Disordered" evidence="1">
    <location>
        <begin position="1"/>
        <end position="117"/>
    </location>
</feature>
<reference evidence="2 3" key="1">
    <citation type="submission" date="2019-06" db="EMBL/GenBank/DDBJ databases">
        <title>Genome Sequence of the Brown Rot Fungal Pathogen Monilinia laxa.</title>
        <authorList>
            <person name="De Miccolis Angelini R.M."/>
            <person name="Landi L."/>
            <person name="Abate D."/>
            <person name="Pollastro S."/>
            <person name="Romanazzi G."/>
            <person name="Faretra F."/>
        </authorList>
    </citation>
    <scope>NUCLEOTIDE SEQUENCE [LARGE SCALE GENOMIC DNA]</scope>
    <source>
        <strain evidence="2 3">Mlax316</strain>
    </source>
</reference>
<sequence length="676" mass="75736">MKNSTTRPMSNPLQTNKKEFRRKQKLNPTEPFPSFYSKKSPSPKNLNGRGTNPAFYGPLNSCPGIYIPEKFQKSKSRPGDSSKAQHLPPITESPRQYITNNHNSSTQPPEGHGSRCESCQPTDYRSFVCRHPTSPSLARSEDVLAMGGDYTSDNSNSENIYRSHSHPNSSKASQPSTRFYRLLNGSIHRATHLSHDSDGQDIPRTSTRSYKFATGPMQRKTHTSYERDLKDHTKKSRQTLVNSYPPLSKPTYQPVQPNFESDHTQDPQPSDSLYPFRNETISEVAQSEYGSDYVECRGYPRTGHWDCDRSPVSSGVLGDCQHCLDDFQKYDSISEWLGSPDGPSPQRLETTKITPTEAVQISKDNTFIAITKVNDSSATPPSWGPSLKPITPKSITPLMKKALNKTSKDASLKARANLNRASSSDGTKYHPIAPVRSSNRNSIQASPEYSASDSWREIEIINFSKRYDHWEKPSTSPLEQVSKNTTHCDISDVCGQSNWVEQRQKGPSNLRKGVKRRTELEKIQQKIHRWEDKKSESRRGRDTITATASEMTTPVSRGYFDAQMRWCSSESMQGRRGNGGIGFMGSIEEEEVEMESVENGEGYDCVWRRVIDLSDKGRGHGSRDEVKRGMEGIGGVKGVTIVIHMESGEDLVLRTNSGGKLNWEGLEGLLRVRSGA</sequence>
<feature type="compositionally biased region" description="Polar residues" evidence="1">
    <location>
        <begin position="1"/>
        <end position="15"/>
    </location>
</feature>
<dbReference type="EMBL" id="VIGI01000009">
    <property type="protein sequence ID" value="KAB8295765.1"/>
    <property type="molecule type" value="Genomic_DNA"/>
</dbReference>
<feature type="region of interest" description="Disordered" evidence="1">
    <location>
        <begin position="417"/>
        <end position="449"/>
    </location>
</feature>
<evidence type="ECO:0000256" key="1">
    <source>
        <dbReference type="SAM" id="MobiDB-lite"/>
    </source>
</evidence>
<dbReference type="Proteomes" id="UP000326757">
    <property type="component" value="Unassembled WGS sequence"/>
</dbReference>
<dbReference type="AlphaFoldDB" id="A0A5N6K0V4"/>
<proteinExistence type="predicted"/>